<dbReference type="GO" id="GO:0005524">
    <property type="term" value="F:ATP binding"/>
    <property type="evidence" value="ECO:0007669"/>
    <property type="project" value="UniProtKB-KW"/>
</dbReference>
<dbReference type="KEGG" id="bsto:C0V70_14475"/>
<dbReference type="SUPFAM" id="SSF52540">
    <property type="entry name" value="P-loop containing nucleoside triphosphate hydrolases"/>
    <property type="match status" value="1"/>
</dbReference>
<evidence type="ECO:0000256" key="1">
    <source>
        <dbReference type="ARBA" id="ARBA00022741"/>
    </source>
</evidence>
<dbReference type="Proteomes" id="UP000235584">
    <property type="component" value="Chromosome"/>
</dbReference>
<evidence type="ECO:0000313" key="4">
    <source>
        <dbReference type="EMBL" id="AUN99288.1"/>
    </source>
</evidence>
<dbReference type="InterPro" id="IPR015854">
    <property type="entry name" value="ABC_transpr_LolD-like"/>
</dbReference>
<dbReference type="InterPro" id="IPR003593">
    <property type="entry name" value="AAA+_ATPase"/>
</dbReference>
<dbReference type="Pfam" id="PF00005">
    <property type="entry name" value="ABC_tran"/>
    <property type="match status" value="1"/>
</dbReference>
<reference evidence="4 5" key="1">
    <citation type="submission" date="2018-01" db="EMBL/GenBank/DDBJ databases">
        <title>Complete genome sequence of Bacteriovorax stolpii DSM12778.</title>
        <authorList>
            <person name="Tang B."/>
            <person name="Chang J."/>
        </authorList>
    </citation>
    <scope>NUCLEOTIDE SEQUENCE [LARGE SCALE GENOMIC DNA]</scope>
    <source>
        <strain evidence="4 5">DSM 12778</strain>
    </source>
</reference>
<dbReference type="Gene3D" id="3.40.50.300">
    <property type="entry name" value="P-loop containing nucleotide triphosphate hydrolases"/>
    <property type="match status" value="1"/>
</dbReference>
<keyword evidence="1" id="KW-0547">Nucleotide-binding</keyword>
<dbReference type="GO" id="GO:0005886">
    <property type="term" value="C:plasma membrane"/>
    <property type="evidence" value="ECO:0007669"/>
    <property type="project" value="TreeGrafter"/>
</dbReference>
<dbReference type="AlphaFoldDB" id="A0A2K9NUW0"/>
<evidence type="ECO:0000259" key="3">
    <source>
        <dbReference type="PROSITE" id="PS50893"/>
    </source>
</evidence>
<dbReference type="GO" id="GO:0022857">
    <property type="term" value="F:transmembrane transporter activity"/>
    <property type="evidence" value="ECO:0007669"/>
    <property type="project" value="TreeGrafter"/>
</dbReference>
<sequence>MDLGVMVSMQNFSQTANHRTMKAPQQQGQKGPIFYCEDVSVQFDEIMALKNVQLTIERGEIIFLTGASGAGKTTLLKVLSGLQDPTSGRVIRPEKGSGKKSLFISNVFQDLRLMGKYTCEENLMFSYDSSIYANKAEFVQDLNELARILGIKDRLHLKINDANGGLKQKVAIIRALLTRPDVLIADEPTSSLDIDNTRRLFDVLNLYNVKRGLTVVWATHNKDLIKSFTGRIIHLDNGRLVYSGNACFI</sequence>
<dbReference type="PANTHER" id="PTHR24220:SF86">
    <property type="entry name" value="ABC TRANSPORTER ABCH.1"/>
    <property type="match status" value="1"/>
</dbReference>
<gene>
    <name evidence="4" type="ORF">C0V70_14475</name>
</gene>
<dbReference type="SMART" id="SM00382">
    <property type="entry name" value="AAA"/>
    <property type="match status" value="1"/>
</dbReference>
<keyword evidence="2" id="KW-0067">ATP-binding</keyword>
<dbReference type="GO" id="GO:0016887">
    <property type="term" value="F:ATP hydrolysis activity"/>
    <property type="evidence" value="ECO:0007669"/>
    <property type="project" value="InterPro"/>
</dbReference>
<dbReference type="PROSITE" id="PS50893">
    <property type="entry name" value="ABC_TRANSPORTER_2"/>
    <property type="match status" value="1"/>
</dbReference>
<evidence type="ECO:0000313" key="5">
    <source>
        <dbReference type="Proteomes" id="UP000235584"/>
    </source>
</evidence>
<proteinExistence type="predicted"/>
<dbReference type="InterPro" id="IPR003439">
    <property type="entry name" value="ABC_transporter-like_ATP-bd"/>
</dbReference>
<name>A0A2K9NUW0_BACTC</name>
<feature type="domain" description="ABC transporter" evidence="3">
    <location>
        <begin position="34"/>
        <end position="249"/>
    </location>
</feature>
<evidence type="ECO:0000256" key="2">
    <source>
        <dbReference type="ARBA" id="ARBA00022840"/>
    </source>
</evidence>
<organism evidence="4 5">
    <name type="scientific">Bacteriovorax stolpii</name>
    <name type="common">Bdellovibrio stolpii</name>
    <dbReference type="NCBI Taxonomy" id="960"/>
    <lineage>
        <taxon>Bacteria</taxon>
        <taxon>Pseudomonadati</taxon>
        <taxon>Bdellovibrionota</taxon>
        <taxon>Bacteriovoracia</taxon>
        <taxon>Bacteriovoracales</taxon>
        <taxon>Bacteriovoracaceae</taxon>
        <taxon>Bacteriovorax</taxon>
    </lineage>
</organism>
<dbReference type="InterPro" id="IPR027417">
    <property type="entry name" value="P-loop_NTPase"/>
</dbReference>
<dbReference type="EMBL" id="CP025704">
    <property type="protein sequence ID" value="AUN99288.1"/>
    <property type="molecule type" value="Genomic_DNA"/>
</dbReference>
<keyword evidence="5" id="KW-1185">Reference proteome</keyword>
<protein>
    <recommendedName>
        <fullName evidence="3">ABC transporter domain-containing protein</fullName>
    </recommendedName>
</protein>
<accession>A0A2K9NUW0</accession>
<dbReference type="PANTHER" id="PTHR24220">
    <property type="entry name" value="IMPORT ATP-BINDING PROTEIN"/>
    <property type="match status" value="1"/>
</dbReference>